<dbReference type="RefSeq" id="WP_214212903.1">
    <property type="nucleotide sequence ID" value="NZ_JABBFO010000004.1"/>
</dbReference>
<organism evidence="1 2">
    <name type="scientific">Rosenbergiella australiborealis</name>
    <dbReference type="NCBI Taxonomy" id="1544696"/>
    <lineage>
        <taxon>Bacteria</taxon>
        <taxon>Pseudomonadati</taxon>
        <taxon>Pseudomonadota</taxon>
        <taxon>Gammaproteobacteria</taxon>
        <taxon>Enterobacterales</taxon>
        <taxon>Erwiniaceae</taxon>
        <taxon>Rosenbergiella</taxon>
    </lineage>
</organism>
<evidence type="ECO:0000313" key="1">
    <source>
        <dbReference type="EMBL" id="MBT0727069.1"/>
    </source>
</evidence>
<gene>
    <name evidence="1" type="ORF">HGT73_06650</name>
</gene>
<reference evidence="1 2" key="1">
    <citation type="submission" date="2020-04" db="EMBL/GenBank/DDBJ databases">
        <title>Genome sequencing of Rosenbergiella species.</title>
        <authorList>
            <person name="Alvarez-Perez S."/>
            <person name="Lievens B."/>
        </authorList>
    </citation>
    <scope>NUCLEOTIDE SEQUENCE [LARGE SCALE GENOMIC DNA]</scope>
    <source>
        <strain evidence="1 2">CdVSA20.1</strain>
    </source>
</reference>
<comment type="caution">
    <text evidence="1">The sequence shown here is derived from an EMBL/GenBank/DDBJ whole genome shotgun (WGS) entry which is preliminary data.</text>
</comment>
<dbReference type="Proteomes" id="UP000786875">
    <property type="component" value="Unassembled WGS sequence"/>
</dbReference>
<protein>
    <submittedName>
        <fullName evidence="1">Uncharacterized protein</fullName>
    </submittedName>
</protein>
<sequence>MIKTVLAGCEKLRRYRDFYFGIKPDSIQFYQLGDGYLETFSLLYRYTANTHYLHSDKTHDSFLTVSAQRLRQNAEQGQKALQNIDFTQVLMAVGQQLYLATSTISADKEGLFLAATLYNKAESFDPYRQFVEMHQELPLMLTAFFNEAVTTSELLKKSAYEASVNGFLNNNFEGYQYYRRLMNRLYVMINMGFYLLRTASVDMKPFLQALYQSHLSQKWVIAKQDKLQYFHRQKWDINHFRFIEEKGGELCYRPETGELVMPPNYSQPDIGGALCAITRQYEVDKLSYSSRNGVNTPSELKTRVAKTVMVME</sequence>
<accession>A0ABS5T3Z5</accession>
<name>A0ABS5T3Z5_9GAMM</name>
<evidence type="ECO:0000313" key="2">
    <source>
        <dbReference type="Proteomes" id="UP000786875"/>
    </source>
</evidence>
<dbReference type="EMBL" id="JABBFO010000004">
    <property type="protein sequence ID" value="MBT0727069.1"/>
    <property type="molecule type" value="Genomic_DNA"/>
</dbReference>
<keyword evidence="2" id="KW-1185">Reference proteome</keyword>
<proteinExistence type="predicted"/>